<gene>
    <name evidence="1" type="ORF">DBB42_18100</name>
</gene>
<proteinExistence type="predicted"/>
<reference evidence="1 2" key="1">
    <citation type="submission" date="2018-04" db="EMBL/GenBank/DDBJ databases">
        <authorList>
            <person name="Go L.Y."/>
            <person name="Mitchell J.A."/>
        </authorList>
    </citation>
    <scope>NUCLEOTIDE SEQUENCE [LARGE SCALE GENOMIC DNA]</scope>
    <source>
        <strain evidence="1 2">KCJK7865</strain>
    </source>
</reference>
<dbReference type="Proteomes" id="UP000244874">
    <property type="component" value="Unassembled WGS sequence"/>
</dbReference>
<dbReference type="AlphaFoldDB" id="A0A2R7UF27"/>
<dbReference type="EMBL" id="QANO01000135">
    <property type="protein sequence ID" value="PTU50807.1"/>
    <property type="molecule type" value="Genomic_DNA"/>
</dbReference>
<comment type="caution">
    <text evidence="1">The sequence shown here is derived from an EMBL/GenBank/DDBJ whole genome shotgun (WGS) entry which is preliminary data.</text>
</comment>
<name>A0A2R7UF27_PSEDL</name>
<evidence type="ECO:0000313" key="2">
    <source>
        <dbReference type="Proteomes" id="UP000244874"/>
    </source>
</evidence>
<organism evidence="1 2">
    <name type="scientific">Pseudomonas plecoglossicida</name>
    <dbReference type="NCBI Taxonomy" id="70775"/>
    <lineage>
        <taxon>Bacteria</taxon>
        <taxon>Pseudomonadati</taxon>
        <taxon>Pseudomonadota</taxon>
        <taxon>Gammaproteobacteria</taxon>
        <taxon>Pseudomonadales</taxon>
        <taxon>Pseudomonadaceae</taxon>
        <taxon>Pseudomonas</taxon>
    </lineage>
</organism>
<evidence type="ECO:0000313" key="1">
    <source>
        <dbReference type="EMBL" id="PTU50807.1"/>
    </source>
</evidence>
<sequence>MVYRAVGEGRGQHGAGEKQGQSLWLLRGLARFHRPFTGSEPCGVPVGAGEPAKRPALAMKIGNFLHIHETAGTIRYICCHTCAKTQHKPLSQKTMRAQIAGIRKSPPLKLLTACCHGGWRAVMLKVVVHWPHRRPITIGRAARAGIDAF</sequence>
<accession>A0A2R7UF27</accession>
<protein>
    <submittedName>
        <fullName evidence="1">Uncharacterized protein</fullName>
    </submittedName>
</protein>